<dbReference type="OrthoDB" id="9775203at2"/>
<feature type="non-terminal residue" evidence="2">
    <location>
        <position position="1"/>
    </location>
</feature>
<dbReference type="AlphaFoldDB" id="A0A0U1QS34"/>
<proteinExistence type="predicted"/>
<keyword evidence="3" id="KW-1185">Reference proteome</keyword>
<dbReference type="PANTHER" id="PTHR46889">
    <property type="entry name" value="TRANSPOSASE INSF FOR INSERTION SEQUENCE IS3B-RELATED"/>
    <property type="match status" value="1"/>
</dbReference>
<dbReference type="EMBL" id="AFVQ02000033">
    <property type="protein sequence ID" value="KLI03486.1"/>
    <property type="molecule type" value="Genomic_DNA"/>
</dbReference>
<reference evidence="2 3" key="1">
    <citation type="journal article" date="2011" name="J. Bacteriol.">
        <title>Draft genome sequence of Sporolactobacillus inulinus strain CASD, an efficient D-lactic acid-producing bacterium with high-concentration lactate tolerance capability.</title>
        <authorList>
            <person name="Yu B."/>
            <person name="Su F."/>
            <person name="Wang L."/>
            <person name="Xu K."/>
            <person name="Zhao B."/>
            <person name="Xu P."/>
        </authorList>
    </citation>
    <scope>NUCLEOTIDE SEQUENCE [LARGE SCALE GENOMIC DNA]</scope>
    <source>
        <strain evidence="2 3">CASD</strain>
    </source>
</reference>
<name>A0A0U1QS34_9BACL</name>
<dbReference type="GO" id="GO:0015074">
    <property type="term" value="P:DNA integration"/>
    <property type="evidence" value="ECO:0007669"/>
    <property type="project" value="InterPro"/>
</dbReference>
<evidence type="ECO:0000313" key="3">
    <source>
        <dbReference type="Proteomes" id="UP000035553"/>
    </source>
</evidence>
<dbReference type="Pfam" id="PF13683">
    <property type="entry name" value="rve_3"/>
    <property type="match status" value="1"/>
</dbReference>
<protein>
    <submittedName>
        <fullName evidence="2">Integrase</fullName>
    </submittedName>
</protein>
<dbReference type="InterPro" id="IPR012337">
    <property type="entry name" value="RNaseH-like_sf"/>
</dbReference>
<sequence length="64" mass="7708">NRALDNIITERLWRSVKYEEVYLKDYVNPRDARRGIDNYLNLYNHERPHQSLGYQTPASVYHQG</sequence>
<feature type="domain" description="Integrase catalytic" evidence="1">
    <location>
        <begin position="3"/>
        <end position="57"/>
    </location>
</feature>
<dbReference type="PANTHER" id="PTHR46889:SF4">
    <property type="entry name" value="TRANSPOSASE INSO FOR INSERTION SEQUENCE ELEMENT IS911B-RELATED"/>
    <property type="match status" value="1"/>
</dbReference>
<evidence type="ECO:0000313" key="2">
    <source>
        <dbReference type="EMBL" id="KLI03486.1"/>
    </source>
</evidence>
<organism evidence="2 3">
    <name type="scientific">Sporolactobacillus inulinus CASD</name>
    <dbReference type="NCBI Taxonomy" id="1069536"/>
    <lineage>
        <taxon>Bacteria</taxon>
        <taxon>Bacillati</taxon>
        <taxon>Bacillota</taxon>
        <taxon>Bacilli</taxon>
        <taxon>Bacillales</taxon>
        <taxon>Sporolactobacillaceae</taxon>
        <taxon>Sporolactobacillus</taxon>
    </lineage>
</organism>
<dbReference type="InterPro" id="IPR050900">
    <property type="entry name" value="Transposase_IS3/IS150/IS904"/>
</dbReference>
<comment type="caution">
    <text evidence="2">The sequence shown here is derived from an EMBL/GenBank/DDBJ whole genome shotgun (WGS) entry which is preliminary data.</text>
</comment>
<accession>A0A0U1QS34</accession>
<dbReference type="InterPro" id="IPR001584">
    <property type="entry name" value="Integrase_cat-core"/>
</dbReference>
<evidence type="ECO:0000259" key="1">
    <source>
        <dbReference type="Pfam" id="PF13683"/>
    </source>
</evidence>
<gene>
    <name evidence="2" type="ORF">SINU_02560</name>
</gene>
<dbReference type="STRING" id="1069536.SINU_02560"/>
<dbReference type="Proteomes" id="UP000035553">
    <property type="component" value="Unassembled WGS sequence"/>
</dbReference>
<dbReference type="SUPFAM" id="SSF53098">
    <property type="entry name" value="Ribonuclease H-like"/>
    <property type="match status" value="1"/>
</dbReference>
<dbReference type="RefSeq" id="WP_047034806.1">
    <property type="nucleotide sequence ID" value="NZ_AFVQ02000033.1"/>
</dbReference>